<dbReference type="Proteomes" id="UP000503129">
    <property type="component" value="Chromosome"/>
</dbReference>
<reference evidence="2 3" key="1">
    <citation type="submission" date="2018-06" db="EMBL/GenBank/DDBJ databases">
        <title>Comparative genomics of Brasilonema spp. strains.</title>
        <authorList>
            <person name="Alvarenga D.O."/>
            <person name="Fiore M.F."/>
            <person name="Varani A.M."/>
        </authorList>
    </citation>
    <scope>NUCLEOTIDE SEQUENCE [LARGE SCALE GENOMIC DNA]</scope>
    <source>
        <strain evidence="2 3">CENA114</strain>
    </source>
</reference>
<name>A0A856MHZ0_9CYAN</name>
<proteinExistence type="predicted"/>
<dbReference type="RefSeq" id="WP_171977095.1">
    <property type="nucleotide sequence ID" value="NZ_CAWOXK010000001.1"/>
</dbReference>
<dbReference type="KEGG" id="bsen:DP114_21830"/>
<dbReference type="PANTHER" id="PTHR35333:SF3">
    <property type="entry name" value="BETA-LACTAMASE-TYPE TRANSPEPTIDASE FOLD CONTAINING PROTEIN"/>
    <property type="match status" value="1"/>
</dbReference>
<dbReference type="PANTHER" id="PTHR35333">
    <property type="entry name" value="BETA-LACTAMASE"/>
    <property type="match status" value="1"/>
</dbReference>
<organism evidence="2 3">
    <name type="scientific">Brasilonema sennae CENA114</name>
    <dbReference type="NCBI Taxonomy" id="415709"/>
    <lineage>
        <taxon>Bacteria</taxon>
        <taxon>Bacillati</taxon>
        <taxon>Cyanobacteriota</taxon>
        <taxon>Cyanophyceae</taxon>
        <taxon>Nostocales</taxon>
        <taxon>Scytonemataceae</taxon>
        <taxon>Brasilonema</taxon>
        <taxon>Bromeliae group (in: Brasilonema)</taxon>
    </lineage>
</organism>
<dbReference type="GO" id="GO:0008800">
    <property type="term" value="F:beta-lactamase activity"/>
    <property type="evidence" value="ECO:0007669"/>
    <property type="project" value="InterPro"/>
</dbReference>
<dbReference type="AlphaFoldDB" id="A0A856MHZ0"/>
<keyword evidence="3" id="KW-1185">Reference proteome</keyword>
<protein>
    <submittedName>
        <fullName evidence="2">Serine hydrolase</fullName>
    </submittedName>
</protein>
<accession>A0A856MHZ0</accession>
<gene>
    <name evidence="2" type="ORF">DP114_21830</name>
</gene>
<dbReference type="GO" id="GO:0046677">
    <property type="term" value="P:response to antibiotic"/>
    <property type="evidence" value="ECO:0007669"/>
    <property type="project" value="InterPro"/>
</dbReference>
<dbReference type="Pfam" id="PF13354">
    <property type="entry name" value="Beta-lactamase2"/>
    <property type="match status" value="1"/>
</dbReference>
<dbReference type="Gene3D" id="3.40.710.10">
    <property type="entry name" value="DD-peptidase/beta-lactamase superfamily"/>
    <property type="match status" value="1"/>
</dbReference>
<evidence type="ECO:0000313" key="3">
    <source>
        <dbReference type="Proteomes" id="UP000503129"/>
    </source>
</evidence>
<dbReference type="EMBL" id="CP030118">
    <property type="protein sequence ID" value="QDL10182.1"/>
    <property type="molecule type" value="Genomic_DNA"/>
</dbReference>
<dbReference type="InterPro" id="IPR012338">
    <property type="entry name" value="Beta-lactam/transpept-like"/>
</dbReference>
<dbReference type="InterPro" id="IPR045155">
    <property type="entry name" value="Beta-lactam_cat"/>
</dbReference>
<evidence type="ECO:0000259" key="1">
    <source>
        <dbReference type="Pfam" id="PF13354"/>
    </source>
</evidence>
<evidence type="ECO:0000313" key="2">
    <source>
        <dbReference type="EMBL" id="QDL10182.1"/>
    </source>
</evidence>
<sequence>MFPVFVRRFWLSFGVVILLSFMLLPVKAQQPSLTPLSPSITQVSSQQLEQQIHQTSPLADSMMKVSAVVTTGQPNTSLFQQQLQNLDISAAQGRVGIGVLDLNNGQTWFLNGKQRFPMQSVYKLPSAIAVLKQVDEGKISLRQLVTIMRRDLAPGWSPIIKEFRGDRVQLPLRNVLERSVGISDNTAADALVRLLGGTKQVNAILRKLQIRNISVDRLEQQLQPQSVGLKNFQPELADEQKYKEAVENIPDREKKAALENYLRDSRDTATPEAMVDLLARLRSNQLLSENSTALLLKIMTDSPTGQKRLKAGLPNNWSIAHKTGTGADVLGINTATNDVGIVSSPDGKRVAIAVFIAGSKAPEEVREKVMSDIASAVVKAIQ</sequence>
<dbReference type="GO" id="GO:0030655">
    <property type="term" value="P:beta-lactam antibiotic catabolic process"/>
    <property type="evidence" value="ECO:0007669"/>
    <property type="project" value="InterPro"/>
</dbReference>
<dbReference type="NCBIfam" id="NF033103">
    <property type="entry name" value="bla_class_A"/>
    <property type="match status" value="1"/>
</dbReference>
<keyword evidence="2" id="KW-0378">Hydrolase</keyword>
<dbReference type="InterPro" id="IPR000871">
    <property type="entry name" value="Beta-lactam_class-A"/>
</dbReference>
<dbReference type="SUPFAM" id="SSF56601">
    <property type="entry name" value="beta-lactamase/transpeptidase-like"/>
    <property type="match status" value="1"/>
</dbReference>
<feature type="domain" description="Beta-lactamase class A catalytic" evidence="1">
    <location>
        <begin position="96"/>
        <end position="355"/>
    </location>
</feature>